<evidence type="ECO:0000259" key="2">
    <source>
        <dbReference type="Pfam" id="PF09917"/>
    </source>
</evidence>
<feature type="chain" id="PRO_5010529085" description="DUF2147 domain-containing protein" evidence="1">
    <location>
        <begin position="20"/>
        <end position="153"/>
    </location>
</feature>
<dbReference type="Proteomes" id="UP000191153">
    <property type="component" value="Unassembled WGS sequence"/>
</dbReference>
<dbReference type="STRING" id="180163.SAMN02745174_00146"/>
<organism evidence="3 4">
    <name type="scientific">Cetobacterium ceti</name>
    <dbReference type="NCBI Taxonomy" id="180163"/>
    <lineage>
        <taxon>Bacteria</taxon>
        <taxon>Fusobacteriati</taxon>
        <taxon>Fusobacteriota</taxon>
        <taxon>Fusobacteriia</taxon>
        <taxon>Fusobacteriales</taxon>
        <taxon>Fusobacteriaceae</taxon>
        <taxon>Cetobacterium</taxon>
    </lineage>
</organism>
<dbReference type="EMBL" id="FUWX01000004">
    <property type="protein sequence ID" value="SJZ34656.1"/>
    <property type="molecule type" value="Genomic_DNA"/>
</dbReference>
<dbReference type="OrthoDB" id="9814399at2"/>
<evidence type="ECO:0000313" key="4">
    <source>
        <dbReference type="Proteomes" id="UP000191153"/>
    </source>
</evidence>
<keyword evidence="1" id="KW-0732">Signal</keyword>
<dbReference type="PANTHER" id="PTHR36919">
    <property type="entry name" value="BLR1215 PROTEIN"/>
    <property type="match status" value="1"/>
</dbReference>
<dbReference type="RefSeq" id="WP_078692694.1">
    <property type="nucleotide sequence ID" value="NZ_FUWX01000004.1"/>
</dbReference>
<dbReference type="PANTHER" id="PTHR36919:SF2">
    <property type="entry name" value="BLL6627 PROTEIN"/>
    <property type="match status" value="1"/>
</dbReference>
<name>A0A1T4JWS7_9FUSO</name>
<dbReference type="Gene3D" id="2.40.128.520">
    <property type="match status" value="1"/>
</dbReference>
<dbReference type="Pfam" id="PF09917">
    <property type="entry name" value="DUF2147"/>
    <property type="match status" value="1"/>
</dbReference>
<protein>
    <recommendedName>
        <fullName evidence="2">DUF2147 domain-containing protein</fullName>
    </recommendedName>
</protein>
<proteinExistence type="predicted"/>
<dbReference type="AlphaFoldDB" id="A0A1T4JWS7"/>
<feature type="signal peptide" evidence="1">
    <location>
        <begin position="1"/>
        <end position="19"/>
    </location>
</feature>
<evidence type="ECO:0000256" key="1">
    <source>
        <dbReference type="SAM" id="SignalP"/>
    </source>
</evidence>
<gene>
    <name evidence="3" type="ORF">SAMN02745174_00146</name>
</gene>
<keyword evidence="4" id="KW-1185">Reference proteome</keyword>
<evidence type="ECO:0000313" key="3">
    <source>
        <dbReference type="EMBL" id="SJZ34656.1"/>
    </source>
</evidence>
<feature type="domain" description="DUF2147" evidence="2">
    <location>
        <begin position="27"/>
        <end position="151"/>
    </location>
</feature>
<reference evidence="3 4" key="1">
    <citation type="submission" date="2017-02" db="EMBL/GenBank/DDBJ databases">
        <authorList>
            <person name="Peterson S.W."/>
        </authorList>
    </citation>
    <scope>NUCLEOTIDE SEQUENCE [LARGE SCALE GENOMIC DNA]</scope>
    <source>
        <strain evidence="3 4">ATCC 700028</strain>
    </source>
</reference>
<dbReference type="InterPro" id="IPR019223">
    <property type="entry name" value="DUF2147"/>
</dbReference>
<sequence length="153" mass="17834">MKKFILFLFILINTFIFSATNDAWLQGKWITEKAENGNQIVVEFYKKNEKYFGKIIQLTIPKYNKNEKYSGMEKMDLHNPKENLRNRKLKGLDFVSNFTLENNKLVDGNIYNPENGKTYHCKITKKSDNTLLVKGSIDSMGLIGKSQIWTKIN</sequence>
<accession>A0A1T4JWS7</accession>